<evidence type="ECO:0000256" key="1">
    <source>
        <dbReference type="SAM" id="MobiDB-lite"/>
    </source>
</evidence>
<accession>A0A0D6LUE2</accession>
<dbReference type="SUPFAM" id="SSF54160">
    <property type="entry name" value="Chromo domain-like"/>
    <property type="match status" value="1"/>
</dbReference>
<sequence>MDCPDAIKEYWKSIDHSKTEENKSSEKDGGKKREHPSSKKSTPSRKSKSHNVAVVADSQLPAGALEDSASDGDSMPAIPSTSFSTEDRASPSVSVSSSTHSIPPLKIKRQIPRPPAIPKRKATPSLSNTSTSATSSATSVVVSSPSVSGTSLEEITPSVTRSPKAGTPNHVIPPDDHKSHVEEKRFVRPHGFERGLSVERIHGFLKRADRTFAVVQFKNCDVVEILALEIVKHYDHLFS</sequence>
<gene>
    <name evidence="2" type="ORF">ANCCEY_07200</name>
</gene>
<feature type="compositionally biased region" description="Low complexity" evidence="1">
    <location>
        <begin position="90"/>
        <end position="104"/>
    </location>
</feature>
<dbReference type="AlphaFoldDB" id="A0A0D6LUE2"/>
<feature type="compositionally biased region" description="Basic and acidic residues" evidence="1">
    <location>
        <begin position="1"/>
        <end position="37"/>
    </location>
</feature>
<dbReference type="InterPro" id="IPR016197">
    <property type="entry name" value="Chromo-like_dom_sf"/>
</dbReference>
<dbReference type="EMBL" id="KE124975">
    <property type="protein sequence ID" value="EPB73686.1"/>
    <property type="molecule type" value="Genomic_DNA"/>
</dbReference>
<keyword evidence="3" id="KW-1185">Reference proteome</keyword>
<reference evidence="2 3" key="1">
    <citation type="submission" date="2013-05" db="EMBL/GenBank/DDBJ databases">
        <title>Draft genome of the parasitic nematode Anyclostoma ceylanicum.</title>
        <authorList>
            <person name="Mitreva M."/>
        </authorList>
    </citation>
    <scope>NUCLEOTIDE SEQUENCE [LARGE SCALE GENOMIC DNA]</scope>
</reference>
<feature type="compositionally biased region" description="Low complexity" evidence="1">
    <location>
        <begin position="123"/>
        <end position="152"/>
    </location>
</feature>
<evidence type="ECO:0000313" key="2">
    <source>
        <dbReference type="EMBL" id="EPB73686.1"/>
    </source>
</evidence>
<feature type="region of interest" description="Disordered" evidence="1">
    <location>
        <begin position="1"/>
        <end position="181"/>
    </location>
</feature>
<protein>
    <submittedName>
        <fullName evidence="2">Uncharacterized protein</fullName>
    </submittedName>
</protein>
<organism evidence="2 3">
    <name type="scientific">Ancylostoma ceylanicum</name>
    <dbReference type="NCBI Taxonomy" id="53326"/>
    <lineage>
        <taxon>Eukaryota</taxon>
        <taxon>Metazoa</taxon>
        <taxon>Ecdysozoa</taxon>
        <taxon>Nematoda</taxon>
        <taxon>Chromadorea</taxon>
        <taxon>Rhabditida</taxon>
        <taxon>Rhabditina</taxon>
        <taxon>Rhabditomorpha</taxon>
        <taxon>Strongyloidea</taxon>
        <taxon>Ancylostomatidae</taxon>
        <taxon>Ancylostomatinae</taxon>
        <taxon>Ancylostoma</taxon>
    </lineage>
</organism>
<evidence type="ECO:0000313" key="3">
    <source>
        <dbReference type="Proteomes" id="UP000054495"/>
    </source>
</evidence>
<dbReference type="Proteomes" id="UP000054495">
    <property type="component" value="Unassembled WGS sequence"/>
</dbReference>
<name>A0A0D6LUE2_9BILA</name>
<proteinExistence type="predicted"/>